<accession>A0A0F9EN04</accession>
<sequence>MTLTPTMKLRWIETEDAWPSKIPVIPKPDSFTYYKLQQWWIEQRDCKAGVIYPLGLKGEWRDVEIEEKGKG</sequence>
<protein>
    <submittedName>
        <fullName evidence="1">Uncharacterized protein</fullName>
    </submittedName>
</protein>
<evidence type="ECO:0000313" key="1">
    <source>
        <dbReference type="EMBL" id="KKL25218.1"/>
    </source>
</evidence>
<organism evidence="1">
    <name type="scientific">marine sediment metagenome</name>
    <dbReference type="NCBI Taxonomy" id="412755"/>
    <lineage>
        <taxon>unclassified sequences</taxon>
        <taxon>metagenomes</taxon>
        <taxon>ecological metagenomes</taxon>
    </lineage>
</organism>
<name>A0A0F9EN04_9ZZZZ</name>
<proteinExistence type="predicted"/>
<dbReference type="EMBL" id="LAZR01036299">
    <property type="protein sequence ID" value="KKL25218.1"/>
    <property type="molecule type" value="Genomic_DNA"/>
</dbReference>
<dbReference type="AlphaFoldDB" id="A0A0F9EN04"/>
<gene>
    <name evidence="1" type="ORF">LCGC14_2407590</name>
</gene>
<reference evidence="1" key="1">
    <citation type="journal article" date="2015" name="Nature">
        <title>Complex archaea that bridge the gap between prokaryotes and eukaryotes.</title>
        <authorList>
            <person name="Spang A."/>
            <person name="Saw J.H."/>
            <person name="Jorgensen S.L."/>
            <person name="Zaremba-Niedzwiedzka K."/>
            <person name="Martijn J."/>
            <person name="Lind A.E."/>
            <person name="van Eijk R."/>
            <person name="Schleper C."/>
            <person name="Guy L."/>
            <person name="Ettema T.J."/>
        </authorList>
    </citation>
    <scope>NUCLEOTIDE SEQUENCE</scope>
</reference>
<comment type="caution">
    <text evidence="1">The sequence shown here is derived from an EMBL/GenBank/DDBJ whole genome shotgun (WGS) entry which is preliminary data.</text>
</comment>